<evidence type="ECO:0000313" key="2">
    <source>
        <dbReference type="EMBL" id="MTU70349.1"/>
    </source>
</evidence>
<dbReference type="Proteomes" id="UP000437446">
    <property type="component" value="Unassembled WGS sequence"/>
</dbReference>
<dbReference type="Proteomes" id="UP000448908">
    <property type="component" value="Unassembled WGS sequence"/>
</dbReference>
<evidence type="ECO:0000313" key="7">
    <source>
        <dbReference type="Proteomes" id="UP000437446"/>
    </source>
</evidence>
<dbReference type="EMBL" id="QSUP01000004">
    <property type="protein sequence ID" value="RGN53042.1"/>
    <property type="molecule type" value="Genomic_DNA"/>
</dbReference>
<dbReference type="EMBL" id="WNDA01000026">
    <property type="protein sequence ID" value="MTU70349.1"/>
    <property type="molecule type" value="Genomic_DNA"/>
</dbReference>
<reference evidence="5 6" key="1">
    <citation type="submission" date="2018-08" db="EMBL/GenBank/DDBJ databases">
        <title>A genome reference for cultivated species of the human gut microbiota.</title>
        <authorList>
            <person name="Zou Y."/>
            <person name="Xue W."/>
            <person name="Luo G."/>
        </authorList>
    </citation>
    <scope>NUCLEOTIDE SEQUENCE [LARGE SCALE GENOMIC DNA]</scope>
    <source>
        <strain evidence="4 6">AM34-17</strain>
        <strain evidence="3 5">OM05-11AA</strain>
    </source>
</reference>
<dbReference type="Proteomes" id="UP000286260">
    <property type="component" value="Unassembled WGS sequence"/>
</dbReference>
<evidence type="ECO:0000313" key="6">
    <source>
        <dbReference type="Proteomes" id="UP000286260"/>
    </source>
</evidence>
<dbReference type="EMBL" id="QSII01000004">
    <property type="protein sequence ID" value="RHC88678.1"/>
    <property type="molecule type" value="Genomic_DNA"/>
</dbReference>
<evidence type="ECO:0000313" key="1">
    <source>
        <dbReference type="EMBL" id="MTU27939.1"/>
    </source>
</evidence>
<evidence type="ECO:0000313" key="4">
    <source>
        <dbReference type="EMBL" id="RHC88678.1"/>
    </source>
</evidence>
<dbReference type="AlphaFoldDB" id="A0A351E658"/>
<dbReference type="GeneID" id="49203864"/>
<protein>
    <submittedName>
        <fullName evidence="1">Uncharacterized protein</fullName>
    </submittedName>
</protein>
<dbReference type="EMBL" id="WNCR01000001">
    <property type="protein sequence ID" value="MTU27939.1"/>
    <property type="molecule type" value="Genomic_DNA"/>
</dbReference>
<dbReference type="STRING" id="46503.ERS852463_03275"/>
<gene>
    <name evidence="4" type="ORF">DW828_04880</name>
    <name evidence="3" type="ORF">DXB61_05745</name>
    <name evidence="1" type="ORF">GMD66_01650</name>
    <name evidence="2" type="ORF">GMD92_15070</name>
</gene>
<evidence type="ECO:0000313" key="8">
    <source>
        <dbReference type="Proteomes" id="UP000448908"/>
    </source>
</evidence>
<dbReference type="RefSeq" id="WP_005633656.1">
    <property type="nucleotide sequence ID" value="NZ_BAABYG010000001.1"/>
</dbReference>
<reference evidence="7 8" key="2">
    <citation type="journal article" date="2019" name="Nat. Med.">
        <title>A library of human gut bacterial isolates paired with longitudinal multiomics data enables mechanistic microbiome research.</title>
        <authorList>
            <person name="Poyet M."/>
            <person name="Groussin M."/>
            <person name="Gibbons S.M."/>
            <person name="Avila-Pacheco J."/>
            <person name="Jiang X."/>
            <person name="Kearney S.M."/>
            <person name="Perrotta A.R."/>
            <person name="Berdy B."/>
            <person name="Zhao S."/>
            <person name="Lieberman T.D."/>
            <person name="Swanson P.K."/>
            <person name="Smith M."/>
            <person name="Roesemann S."/>
            <person name="Alexander J.E."/>
            <person name="Rich S.A."/>
            <person name="Livny J."/>
            <person name="Vlamakis H."/>
            <person name="Clish C."/>
            <person name="Bullock K."/>
            <person name="Deik A."/>
            <person name="Scott J."/>
            <person name="Pierce K.A."/>
            <person name="Xavier R.J."/>
            <person name="Alm E.J."/>
        </authorList>
    </citation>
    <scope>NUCLEOTIDE SEQUENCE [LARGE SCALE GENOMIC DNA]</scope>
    <source>
        <strain evidence="2 8">BIOML-A16</strain>
        <strain evidence="1 7">BIOML-A25</strain>
    </source>
</reference>
<accession>A0A351E658</accession>
<proteinExistence type="predicted"/>
<organism evidence="1 7">
    <name type="scientific">Parabacteroides merdae</name>
    <dbReference type="NCBI Taxonomy" id="46503"/>
    <lineage>
        <taxon>Bacteria</taxon>
        <taxon>Pseudomonadati</taxon>
        <taxon>Bacteroidota</taxon>
        <taxon>Bacteroidia</taxon>
        <taxon>Bacteroidales</taxon>
        <taxon>Tannerellaceae</taxon>
        <taxon>Parabacteroides</taxon>
    </lineage>
</organism>
<evidence type="ECO:0000313" key="3">
    <source>
        <dbReference type="EMBL" id="RGN53042.1"/>
    </source>
</evidence>
<comment type="caution">
    <text evidence="1">The sequence shown here is derived from an EMBL/GenBank/DDBJ whole genome shotgun (WGS) entry which is preliminary data.</text>
</comment>
<dbReference type="Proteomes" id="UP000261088">
    <property type="component" value="Unassembled WGS sequence"/>
</dbReference>
<evidence type="ECO:0000313" key="5">
    <source>
        <dbReference type="Proteomes" id="UP000261088"/>
    </source>
</evidence>
<sequence>MEKPFRIHTLLLTLTAFIAEQVKMRMPTLFLPLNPLDSRWLQMYNTFRKNHTVCRIVFYSREVKGYLLSEVVKEE</sequence>
<name>A0A351E658_9BACT</name>